<dbReference type="Pfam" id="PF01764">
    <property type="entry name" value="Lipase_3"/>
    <property type="match status" value="1"/>
</dbReference>
<organism evidence="6 7">
    <name type="scientific">Pterulicium gracile</name>
    <dbReference type="NCBI Taxonomy" id="1884261"/>
    <lineage>
        <taxon>Eukaryota</taxon>
        <taxon>Fungi</taxon>
        <taxon>Dikarya</taxon>
        <taxon>Basidiomycota</taxon>
        <taxon>Agaricomycotina</taxon>
        <taxon>Agaricomycetes</taxon>
        <taxon>Agaricomycetidae</taxon>
        <taxon>Agaricales</taxon>
        <taxon>Pleurotineae</taxon>
        <taxon>Pterulaceae</taxon>
        <taxon>Pterulicium</taxon>
    </lineage>
</organism>
<dbReference type="InterPro" id="IPR051218">
    <property type="entry name" value="Sec_MonoDiacylglyc_Lipase"/>
</dbReference>
<dbReference type="GO" id="GO:0006629">
    <property type="term" value="P:lipid metabolic process"/>
    <property type="evidence" value="ECO:0007669"/>
    <property type="project" value="InterPro"/>
</dbReference>
<dbReference type="PANTHER" id="PTHR45856:SF25">
    <property type="entry name" value="FUNGAL LIPASE-LIKE DOMAIN-CONTAINING PROTEIN"/>
    <property type="match status" value="1"/>
</dbReference>
<evidence type="ECO:0000313" key="7">
    <source>
        <dbReference type="Proteomes" id="UP000305067"/>
    </source>
</evidence>
<accession>A0A5C3QNY6</accession>
<dbReference type="InterPro" id="IPR002921">
    <property type="entry name" value="Fungal_lipase-type"/>
</dbReference>
<comment type="catalytic activity">
    <reaction evidence="4">
        <text>a monoacylglycerol + H2O = glycerol + a fatty acid + H(+)</text>
        <dbReference type="Rhea" id="RHEA:15245"/>
        <dbReference type="ChEBI" id="CHEBI:15377"/>
        <dbReference type="ChEBI" id="CHEBI:15378"/>
        <dbReference type="ChEBI" id="CHEBI:17408"/>
        <dbReference type="ChEBI" id="CHEBI:17754"/>
        <dbReference type="ChEBI" id="CHEBI:28868"/>
    </reaction>
</comment>
<name>A0A5C3QNY6_9AGAR</name>
<feature type="domain" description="Fungal lipase-type" evidence="5">
    <location>
        <begin position="80"/>
        <end position="219"/>
    </location>
</feature>
<dbReference type="EMBL" id="ML178823">
    <property type="protein sequence ID" value="TFL02251.1"/>
    <property type="molecule type" value="Genomic_DNA"/>
</dbReference>
<dbReference type="OrthoDB" id="426718at2759"/>
<proteinExistence type="inferred from homology"/>
<gene>
    <name evidence="6" type="ORF">BDV98DRAFT_506511</name>
</gene>
<comment type="similarity">
    <text evidence="2">Belongs to the AB hydrolase superfamily. Lipase family. Class 3 subfamily.</text>
</comment>
<evidence type="ECO:0000256" key="4">
    <source>
        <dbReference type="ARBA" id="ARBA00048461"/>
    </source>
</evidence>
<dbReference type="Gene3D" id="3.40.50.1820">
    <property type="entry name" value="alpha/beta hydrolase"/>
    <property type="match status" value="1"/>
</dbReference>
<keyword evidence="6" id="KW-0378">Hydrolase</keyword>
<evidence type="ECO:0000256" key="1">
    <source>
        <dbReference type="ARBA" id="ARBA00023157"/>
    </source>
</evidence>
<evidence type="ECO:0000259" key="5">
    <source>
        <dbReference type="Pfam" id="PF01764"/>
    </source>
</evidence>
<dbReference type="PANTHER" id="PTHR45856">
    <property type="entry name" value="ALPHA/BETA-HYDROLASES SUPERFAMILY PROTEIN"/>
    <property type="match status" value="1"/>
</dbReference>
<sequence>MVVDGRLLDVTSVPASTLAGYAPYTQFARAAYCDTNKVATWSCGGACDAVGGFEVSLTGGDGNGIQLYFVGYWPQENAVVVSHQGTDPTQFLSVLTDINILLDPLDSNLFPGVPSNVLVHSGFMNAQATTAVPILEEVRRLMSAHGTNKVVTTGHSLGGAISMLDAMYFKLNIPGANIISRTYGLPRVGNPEFASYFDGLGIDFVRINNEKDVIPIVPGRGLGFRHASGEIHILGPGRAVSCSGQDNEVDAECQISSVPDIFSGSILDHLGPYEGISTGTIFCN</sequence>
<evidence type="ECO:0000256" key="2">
    <source>
        <dbReference type="ARBA" id="ARBA00043996"/>
    </source>
</evidence>
<keyword evidence="7" id="KW-1185">Reference proteome</keyword>
<dbReference type="AlphaFoldDB" id="A0A5C3QNY6"/>
<evidence type="ECO:0000256" key="3">
    <source>
        <dbReference type="ARBA" id="ARBA00047591"/>
    </source>
</evidence>
<keyword evidence="1" id="KW-1015">Disulfide bond</keyword>
<reference evidence="6 7" key="1">
    <citation type="journal article" date="2019" name="Nat. Ecol. Evol.">
        <title>Megaphylogeny resolves global patterns of mushroom evolution.</title>
        <authorList>
            <person name="Varga T."/>
            <person name="Krizsan K."/>
            <person name="Foldi C."/>
            <person name="Dima B."/>
            <person name="Sanchez-Garcia M."/>
            <person name="Sanchez-Ramirez S."/>
            <person name="Szollosi G.J."/>
            <person name="Szarkandi J.G."/>
            <person name="Papp V."/>
            <person name="Albert L."/>
            <person name="Andreopoulos W."/>
            <person name="Angelini C."/>
            <person name="Antonin V."/>
            <person name="Barry K.W."/>
            <person name="Bougher N.L."/>
            <person name="Buchanan P."/>
            <person name="Buyck B."/>
            <person name="Bense V."/>
            <person name="Catcheside P."/>
            <person name="Chovatia M."/>
            <person name="Cooper J."/>
            <person name="Damon W."/>
            <person name="Desjardin D."/>
            <person name="Finy P."/>
            <person name="Geml J."/>
            <person name="Haridas S."/>
            <person name="Hughes K."/>
            <person name="Justo A."/>
            <person name="Karasinski D."/>
            <person name="Kautmanova I."/>
            <person name="Kiss B."/>
            <person name="Kocsube S."/>
            <person name="Kotiranta H."/>
            <person name="LaButti K.M."/>
            <person name="Lechner B.E."/>
            <person name="Liimatainen K."/>
            <person name="Lipzen A."/>
            <person name="Lukacs Z."/>
            <person name="Mihaltcheva S."/>
            <person name="Morgado L.N."/>
            <person name="Niskanen T."/>
            <person name="Noordeloos M.E."/>
            <person name="Ohm R.A."/>
            <person name="Ortiz-Santana B."/>
            <person name="Ovrebo C."/>
            <person name="Racz N."/>
            <person name="Riley R."/>
            <person name="Savchenko A."/>
            <person name="Shiryaev A."/>
            <person name="Soop K."/>
            <person name="Spirin V."/>
            <person name="Szebenyi C."/>
            <person name="Tomsovsky M."/>
            <person name="Tulloss R.E."/>
            <person name="Uehling J."/>
            <person name="Grigoriev I.V."/>
            <person name="Vagvolgyi C."/>
            <person name="Papp T."/>
            <person name="Martin F.M."/>
            <person name="Miettinen O."/>
            <person name="Hibbett D.S."/>
            <person name="Nagy L.G."/>
        </authorList>
    </citation>
    <scope>NUCLEOTIDE SEQUENCE [LARGE SCALE GENOMIC DNA]</scope>
    <source>
        <strain evidence="6 7">CBS 309.79</strain>
    </source>
</reference>
<dbReference type="InterPro" id="IPR029058">
    <property type="entry name" value="AB_hydrolase_fold"/>
</dbReference>
<comment type="catalytic activity">
    <reaction evidence="3">
        <text>a diacylglycerol + H2O = a monoacylglycerol + a fatty acid + H(+)</text>
        <dbReference type="Rhea" id="RHEA:32731"/>
        <dbReference type="ChEBI" id="CHEBI:15377"/>
        <dbReference type="ChEBI" id="CHEBI:15378"/>
        <dbReference type="ChEBI" id="CHEBI:17408"/>
        <dbReference type="ChEBI" id="CHEBI:18035"/>
        <dbReference type="ChEBI" id="CHEBI:28868"/>
    </reaction>
</comment>
<evidence type="ECO:0000313" key="6">
    <source>
        <dbReference type="EMBL" id="TFL02251.1"/>
    </source>
</evidence>
<dbReference type="GO" id="GO:0016787">
    <property type="term" value="F:hydrolase activity"/>
    <property type="evidence" value="ECO:0007669"/>
    <property type="project" value="UniProtKB-KW"/>
</dbReference>
<protein>
    <submittedName>
        <fullName evidence="6">Alpha/beta-hydrolase</fullName>
    </submittedName>
</protein>
<dbReference type="SUPFAM" id="SSF53474">
    <property type="entry name" value="alpha/beta-Hydrolases"/>
    <property type="match status" value="1"/>
</dbReference>
<dbReference type="CDD" id="cd00519">
    <property type="entry name" value="Lipase_3"/>
    <property type="match status" value="1"/>
</dbReference>
<dbReference type="Proteomes" id="UP000305067">
    <property type="component" value="Unassembled WGS sequence"/>
</dbReference>